<feature type="domain" description="IraD/Gp25-like" evidence="1">
    <location>
        <begin position="39"/>
        <end position="139"/>
    </location>
</feature>
<gene>
    <name evidence="2" type="primary">tssE</name>
    <name evidence="2" type="ORF">IRI77_00285</name>
</gene>
<proteinExistence type="predicted"/>
<reference evidence="2 3" key="1">
    <citation type="submission" date="2020-10" db="EMBL/GenBank/DDBJ databases">
        <title>Complete genome sequence of Paludibaculum fermentans P105T, a facultatively anaerobic acidobacterium capable of dissimilatory Fe(III) reduction.</title>
        <authorList>
            <person name="Dedysh S.N."/>
            <person name="Beletsky A.V."/>
            <person name="Kulichevskaya I.S."/>
            <person name="Mardanov A.V."/>
            <person name="Ravin N.V."/>
        </authorList>
    </citation>
    <scope>NUCLEOTIDE SEQUENCE [LARGE SCALE GENOMIC DNA]</scope>
    <source>
        <strain evidence="2 3">P105</strain>
    </source>
</reference>
<evidence type="ECO:0000313" key="3">
    <source>
        <dbReference type="Proteomes" id="UP000593892"/>
    </source>
</evidence>
<sequence length="161" mass="18870">MASQLPEQTLQQPLLDRLIDLEPWVKVEVLPSRAQAIRSLKESIKRDLEWVFNTRKTEEEAPKSMVELRHSLYHFGLMDMTSIRLHSAEDEKNLLRAIETAVEFFEPRLKQVRVTSQEPLYKQERNLHFTIDAMLMLDPAPEAISFDTYLDLTRGEYQVKA</sequence>
<dbReference type="Proteomes" id="UP000593892">
    <property type="component" value="Chromosome"/>
</dbReference>
<accession>A0A7S7NRH4</accession>
<dbReference type="EMBL" id="CP063849">
    <property type="protein sequence ID" value="QOY88437.1"/>
    <property type="molecule type" value="Genomic_DNA"/>
</dbReference>
<dbReference type="KEGG" id="pfer:IRI77_00285"/>
<protein>
    <submittedName>
        <fullName evidence="2">Type VI secretion system baseplate subunit TssE</fullName>
    </submittedName>
</protein>
<organism evidence="2 3">
    <name type="scientific">Paludibaculum fermentans</name>
    <dbReference type="NCBI Taxonomy" id="1473598"/>
    <lineage>
        <taxon>Bacteria</taxon>
        <taxon>Pseudomonadati</taxon>
        <taxon>Acidobacteriota</taxon>
        <taxon>Terriglobia</taxon>
        <taxon>Bryobacterales</taxon>
        <taxon>Bryobacteraceae</taxon>
        <taxon>Paludibaculum</taxon>
    </lineage>
</organism>
<evidence type="ECO:0000259" key="1">
    <source>
        <dbReference type="Pfam" id="PF04965"/>
    </source>
</evidence>
<dbReference type="InterPro" id="IPR053176">
    <property type="entry name" value="T6SS_TssE1-like"/>
</dbReference>
<dbReference type="Pfam" id="PF04965">
    <property type="entry name" value="GPW_gp25"/>
    <property type="match status" value="1"/>
</dbReference>
<name>A0A7S7NRH4_PALFE</name>
<dbReference type="InterPro" id="IPR007048">
    <property type="entry name" value="IraD/Gp25-like"/>
</dbReference>
<keyword evidence="3" id="KW-1185">Reference proteome</keyword>
<dbReference type="RefSeq" id="WP_194450099.1">
    <property type="nucleotide sequence ID" value="NZ_CP063849.1"/>
</dbReference>
<dbReference type="PANTHER" id="PTHR38595">
    <property type="entry name" value="CYTOPLASMIC PROTEIN-RELATED"/>
    <property type="match status" value="1"/>
</dbReference>
<evidence type="ECO:0000313" key="2">
    <source>
        <dbReference type="EMBL" id="QOY88437.1"/>
    </source>
</evidence>
<dbReference type="Gene3D" id="3.10.450.40">
    <property type="match status" value="1"/>
</dbReference>
<dbReference type="AlphaFoldDB" id="A0A7S7NRH4"/>
<dbReference type="NCBIfam" id="TIGR03357">
    <property type="entry name" value="VI_zyme"/>
    <property type="match status" value="1"/>
</dbReference>
<dbReference type="InterPro" id="IPR017737">
    <property type="entry name" value="TssE1-like"/>
</dbReference>
<dbReference type="PANTHER" id="PTHR38595:SF2">
    <property type="entry name" value="TYPE VI SECRETION SYSTEM BASEPLATE SUBUNIT TSSE"/>
    <property type="match status" value="1"/>
</dbReference>
<dbReference type="SUPFAM" id="SSF160719">
    <property type="entry name" value="gpW/gp25-like"/>
    <property type="match status" value="1"/>
</dbReference>